<reference evidence="1" key="1">
    <citation type="journal article" date="2020" name="Nature">
        <title>Giant virus diversity and host interactions through global metagenomics.</title>
        <authorList>
            <person name="Schulz F."/>
            <person name="Roux S."/>
            <person name="Paez-Espino D."/>
            <person name="Jungbluth S."/>
            <person name="Walsh D.A."/>
            <person name="Denef V.J."/>
            <person name="McMahon K.D."/>
            <person name="Konstantinidis K.T."/>
            <person name="Eloe-Fadrosh E.A."/>
            <person name="Kyrpides N.C."/>
            <person name="Woyke T."/>
        </authorList>
    </citation>
    <scope>NUCLEOTIDE SEQUENCE</scope>
    <source>
        <strain evidence="1">GVMAG-M-3300023179-71</strain>
    </source>
</reference>
<dbReference type="AlphaFoldDB" id="A0A6C0H4L7"/>
<dbReference type="EMBL" id="MN739879">
    <property type="protein sequence ID" value="QHT75502.1"/>
    <property type="molecule type" value="Genomic_DNA"/>
</dbReference>
<proteinExistence type="predicted"/>
<organism evidence="1">
    <name type="scientific">viral metagenome</name>
    <dbReference type="NCBI Taxonomy" id="1070528"/>
    <lineage>
        <taxon>unclassified sequences</taxon>
        <taxon>metagenomes</taxon>
        <taxon>organismal metagenomes</taxon>
    </lineage>
</organism>
<sequence length="190" mass="23023">MKKIFKGEKDLFNLVIYILNQYKNKESNILSSNHKFYKIRHVKNIFSPYDSYYDINCQFMFDKDFSKLLLIETKLNIQDVAVIFDLCKILYNDGNDHYLVSSICTLFKSILDYENISYEDIHDNIYIDHSEYHNLSDIIEKNNINYFDIKYANIYINLFKSYYDDHKYEECFDTEGYFIYSIQDIIDLFE</sequence>
<name>A0A6C0H4L7_9ZZZZ</name>
<accession>A0A6C0H4L7</accession>
<protein>
    <submittedName>
        <fullName evidence="1">Uncharacterized protein</fullName>
    </submittedName>
</protein>
<evidence type="ECO:0000313" key="1">
    <source>
        <dbReference type="EMBL" id="QHT75502.1"/>
    </source>
</evidence>